<feature type="domain" description="Integrase catalytic" evidence="1">
    <location>
        <begin position="66"/>
        <end position="176"/>
    </location>
</feature>
<gene>
    <name evidence="2" type="primary">106079889</name>
</gene>
<dbReference type="VEuPathDB" id="VectorBase:BGLAX_032801"/>
<dbReference type="GO" id="GO:0015074">
    <property type="term" value="P:DNA integration"/>
    <property type="evidence" value="ECO:0007669"/>
    <property type="project" value="InterPro"/>
</dbReference>
<dbReference type="InterPro" id="IPR001584">
    <property type="entry name" value="Integrase_cat-core"/>
</dbReference>
<evidence type="ECO:0000313" key="2">
    <source>
        <dbReference type="EnsemblMetazoa" id="BGLB028331-PA"/>
    </source>
</evidence>
<proteinExistence type="predicted"/>
<dbReference type="EnsemblMetazoa" id="BGLB028331-RA">
    <property type="protein sequence ID" value="BGLB028331-PA"/>
    <property type="gene ID" value="BGLB028331"/>
</dbReference>
<dbReference type="SUPFAM" id="SSF53098">
    <property type="entry name" value="Ribonuclease H-like"/>
    <property type="match status" value="1"/>
</dbReference>
<protein>
    <recommendedName>
        <fullName evidence="1">Integrase catalytic domain-containing protein</fullName>
    </recommendedName>
</protein>
<dbReference type="VEuPathDB" id="VectorBase:BGLB028331"/>
<dbReference type="KEGG" id="bgt:106079889"/>
<evidence type="ECO:0000313" key="3">
    <source>
        <dbReference type="Proteomes" id="UP000076420"/>
    </source>
</evidence>
<dbReference type="InterPro" id="IPR050951">
    <property type="entry name" value="Retrovirus_Pol_polyprotein"/>
</dbReference>
<reference evidence="2" key="1">
    <citation type="submission" date="2020-05" db="UniProtKB">
        <authorList>
            <consortium name="EnsemblMetazoa"/>
        </authorList>
    </citation>
    <scope>IDENTIFICATION</scope>
    <source>
        <strain evidence="2">BB02</strain>
    </source>
</reference>
<sequence length="211" mass="24248">MLPIKYPSSDDWDAQVHLIVNSLPMSDEYMNIFQQATADDAVLRLLKMCNEHQKSQQKEPLLPHDTPVLPWEKIGADIFEYLGKNYFLLVDYYSKFFEINLIPTPKASDVIIHMKPQFAQHGIPREVISDNGPSFACEEFLKFYKSWVFKHITSSPRFPQSNGMAERAIQKVKHLLNKARKSGQDPWPSCNFEMLHALMDLHLHGCSSAAV</sequence>
<evidence type="ECO:0000259" key="1">
    <source>
        <dbReference type="PROSITE" id="PS50994"/>
    </source>
</evidence>
<dbReference type="Gene3D" id="3.30.420.10">
    <property type="entry name" value="Ribonuclease H-like superfamily/Ribonuclease H"/>
    <property type="match status" value="1"/>
</dbReference>
<dbReference type="FunFam" id="3.30.420.10:FF:000063">
    <property type="entry name" value="Retrovirus-related Pol polyprotein from transposon 297-like Protein"/>
    <property type="match status" value="1"/>
</dbReference>
<dbReference type="STRING" id="6526.A0A2C9L8M1"/>
<name>A0A2C9L8M1_BIOGL</name>
<dbReference type="PROSITE" id="PS50994">
    <property type="entry name" value="INTEGRASE"/>
    <property type="match status" value="1"/>
</dbReference>
<organism evidence="2 3">
    <name type="scientific">Biomphalaria glabrata</name>
    <name type="common">Bloodfluke planorb</name>
    <name type="synonym">Freshwater snail</name>
    <dbReference type="NCBI Taxonomy" id="6526"/>
    <lineage>
        <taxon>Eukaryota</taxon>
        <taxon>Metazoa</taxon>
        <taxon>Spiralia</taxon>
        <taxon>Lophotrochozoa</taxon>
        <taxon>Mollusca</taxon>
        <taxon>Gastropoda</taxon>
        <taxon>Heterobranchia</taxon>
        <taxon>Euthyneura</taxon>
        <taxon>Panpulmonata</taxon>
        <taxon>Hygrophila</taxon>
        <taxon>Lymnaeoidea</taxon>
        <taxon>Planorbidae</taxon>
        <taxon>Biomphalaria</taxon>
    </lineage>
</organism>
<dbReference type="InterPro" id="IPR012337">
    <property type="entry name" value="RNaseH-like_sf"/>
</dbReference>
<dbReference type="Proteomes" id="UP000076420">
    <property type="component" value="Unassembled WGS sequence"/>
</dbReference>
<dbReference type="InterPro" id="IPR036397">
    <property type="entry name" value="RNaseH_sf"/>
</dbReference>
<dbReference type="PANTHER" id="PTHR37984">
    <property type="entry name" value="PROTEIN CBG26694"/>
    <property type="match status" value="1"/>
</dbReference>
<dbReference type="AlphaFoldDB" id="A0A2C9L8M1"/>
<dbReference type="VEuPathDB" id="VectorBase:BGLAX_042287"/>
<dbReference type="PANTHER" id="PTHR37984:SF7">
    <property type="entry name" value="INTEGRASE CATALYTIC DOMAIN-CONTAINING PROTEIN"/>
    <property type="match status" value="1"/>
</dbReference>
<dbReference type="GO" id="GO:0003676">
    <property type="term" value="F:nucleic acid binding"/>
    <property type="evidence" value="ECO:0007669"/>
    <property type="project" value="InterPro"/>
</dbReference>
<accession>A0A2C9L8M1</accession>